<dbReference type="Pfam" id="PF06078">
    <property type="entry name" value="DUF937"/>
    <property type="match status" value="1"/>
</dbReference>
<name>A0A1W1V319_9BACT</name>
<dbReference type="AlphaFoldDB" id="A0A1W1V319"/>
<evidence type="ECO:0000256" key="6">
    <source>
        <dbReference type="SAM" id="Phobius"/>
    </source>
</evidence>
<dbReference type="RefSeq" id="WP_084444114.1">
    <property type="nucleotide sequence ID" value="NZ_FWWW01000048.1"/>
</dbReference>
<dbReference type="EMBL" id="FWWW01000048">
    <property type="protein sequence ID" value="SMB87698.1"/>
    <property type="molecule type" value="Genomic_DNA"/>
</dbReference>
<evidence type="ECO:0000256" key="1">
    <source>
        <dbReference type="ARBA" id="ARBA00004442"/>
    </source>
</evidence>
<dbReference type="PRINTS" id="PR01021">
    <property type="entry name" value="OMPADOMAIN"/>
</dbReference>
<dbReference type="SUPFAM" id="SSF103088">
    <property type="entry name" value="OmpA-like"/>
    <property type="match status" value="1"/>
</dbReference>
<proteinExistence type="predicted"/>
<dbReference type="OrthoDB" id="9782229at2"/>
<dbReference type="GO" id="GO:0009279">
    <property type="term" value="C:cell outer membrane"/>
    <property type="evidence" value="ECO:0007669"/>
    <property type="project" value="UniProtKB-SubCell"/>
</dbReference>
<dbReference type="InterPro" id="IPR036737">
    <property type="entry name" value="OmpA-like_sf"/>
</dbReference>
<evidence type="ECO:0000259" key="7">
    <source>
        <dbReference type="PROSITE" id="PS51123"/>
    </source>
</evidence>
<dbReference type="Gene3D" id="3.30.1330.60">
    <property type="entry name" value="OmpA-like domain"/>
    <property type="match status" value="1"/>
</dbReference>
<dbReference type="CDD" id="cd07185">
    <property type="entry name" value="OmpA_C-like"/>
    <property type="match status" value="1"/>
</dbReference>
<comment type="subcellular location">
    <subcellularLocation>
        <location evidence="1">Cell outer membrane</location>
    </subcellularLocation>
</comment>
<dbReference type="PROSITE" id="PS51123">
    <property type="entry name" value="OMPA_2"/>
    <property type="match status" value="1"/>
</dbReference>
<evidence type="ECO:0000256" key="2">
    <source>
        <dbReference type="ARBA" id="ARBA00023136"/>
    </source>
</evidence>
<dbReference type="Proteomes" id="UP000192266">
    <property type="component" value="Unassembled WGS sequence"/>
</dbReference>
<feature type="domain" description="OmpA-like" evidence="7">
    <location>
        <begin position="348"/>
        <end position="464"/>
    </location>
</feature>
<dbReference type="InterPro" id="IPR050330">
    <property type="entry name" value="Bact_OuterMem_StrucFunc"/>
</dbReference>
<dbReference type="InterPro" id="IPR006664">
    <property type="entry name" value="OMP_bac"/>
</dbReference>
<reference evidence="8 9" key="1">
    <citation type="submission" date="2017-04" db="EMBL/GenBank/DDBJ databases">
        <authorList>
            <person name="Afonso C.L."/>
            <person name="Miller P.J."/>
            <person name="Scott M.A."/>
            <person name="Spackman E."/>
            <person name="Goraichik I."/>
            <person name="Dimitrov K.M."/>
            <person name="Suarez D.L."/>
            <person name="Swayne D.E."/>
        </authorList>
    </citation>
    <scope>NUCLEOTIDE SEQUENCE [LARGE SCALE GENOMIC DNA]</scope>
    <source>
        <strain evidence="8 9">DSM 11622</strain>
    </source>
</reference>
<feature type="compositionally biased region" description="Low complexity" evidence="5">
    <location>
        <begin position="178"/>
        <end position="188"/>
    </location>
</feature>
<evidence type="ECO:0000313" key="8">
    <source>
        <dbReference type="EMBL" id="SMB87698.1"/>
    </source>
</evidence>
<keyword evidence="2 4" id="KW-0472">Membrane</keyword>
<organism evidence="8 9">
    <name type="scientific">Hymenobacter roseosalivarius DSM 11622</name>
    <dbReference type="NCBI Taxonomy" id="645990"/>
    <lineage>
        <taxon>Bacteria</taxon>
        <taxon>Pseudomonadati</taxon>
        <taxon>Bacteroidota</taxon>
        <taxon>Cytophagia</taxon>
        <taxon>Cytophagales</taxon>
        <taxon>Hymenobacteraceae</taxon>
        <taxon>Hymenobacter</taxon>
    </lineage>
</organism>
<dbReference type="InterPro" id="IPR009282">
    <property type="entry name" value="DUF937"/>
</dbReference>
<accession>A0A1W1V319</accession>
<keyword evidence="9" id="KW-1185">Reference proteome</keyword>
<evidence type="ECO:0000256" key="3">
    <source>
        <dbReference type="ARBA" id="ARBA00023237"/>
    </source>
</evidence>
<dbReference type="InterPro" id="IPR006665">
    <property type="entry name" value="OmpA-like"/>
</dbReference>
<feature type="transmembrane region" description="Helical" evidence="6">
    <location>
        <begin position="240"/>
        <end position="259"/>
    </location>
</feature>
<keyword evidence="3" id="KW-0998">Cell outer membrane</keyword>
<dbReference type="PANTHER" id="PTHR30329:SF21">
    <property type="entry name" value="LIPOPROTEIN YIAD-RELATED"/>
    <property type="match status" value="1"/>
</dbReference>
<dbReference type="PANTHER" id="PTHR30329">
    <property type="entry name" value="STATOR ELEMENT OF FLAGELLAR MOTOR COMPLEX"/>
    <property type="match status" value="1"/>
</dbReference>
<keyword evidence="6" id="KW-0812">Transmembrane</keyword>
<sequence>MTYNLLETVKNHFSTEAIQQTGVAAVGESEAGIERTLSRVISLVINSLTNLAEQVGGAEVLWSMAREAHDQGVLSPSAGRIIGGGGWQSRGAELMKSLLSDRYTFAVETIADGAGSQKATVSNLLGLATPITLAVLGQQAAEAGLDSSGLSQWLQEQRRMVGAIQPDMARPFAPQPQPQAQNQTQSIPRPSPMSFDTPRVNGLGYNPDKVGLQNRRTSAVGDYYHPEEVPVKTSIWSSSWLGLGILLVAIAAALGYFLGQDRIDASLNNLPGNSESEAAAQTTVVATGPAGTTQGRYDEATGNYIYDTGLPTLIKLRDGPRQMVGANSTENRLYQFLANDAAQVDSVNRTKGWISFDRIYFAPSSAVLTPESQQQLRNVAAILKNFPRAKVRIGGYTDNSGSFVSNMKMSEDRANAAMAVLVDLGVDATRVTTKGYGQKIPIASNDTEDGRALNRRISLRVTRK</sequence>
<dbReference type="Pfam" id="PF00691">
    <property type="entry name" value="OmpA"/>
    <property type="match status" value="1"/>
</dbReference>
<evidence type="ECO:0000256" key="4">
    <source>
        <dbReference type="PROSITE-ProRule" id="PRU00473"/>
    </source>
</evidence>
<dbReference type="STRING" id="645990.SAMN00120144_1395"/>
<evidence type="ECO:0000256" key="5">
    <source>
        <dbReference type="SAM" id="MobiDB-lite"/>
    </source>
</evidence>
<gene>
    <name evidence="8" type="ORF">SAMN00120144_1395</name>
</gene>
<keyword evidence="6" id="KW-1133">Transmembrane helix</keyword>
<protein>
    <submittedName>
        <fullName evidence="8">OmpA/MotB domain protein</fullName>
    </submittedName>
</protein>
<feature type="region of interest" description="Disordered" evidence="5">
    <location>
        <begin position="168"/>
        <end position="195"/>
    </location>
</feature>
<evidence type="ECO:0000313" key="9">
    <source>
        <dbReference type="Proteomes" id="UP000192266"/>
    </source>
</evidence>